<comment type="caution">
    <text evidence="6">The sequence shown here is derived from an EMBL/GenBank/DDBJ whole genome shotgun (WGS) entry which is preliminary data.</text>
</comment>
<accession>A0AAJ1PRI1</accession>
<gene>
    <name evidence="6" type="primary">scpB</name>
    <name evidence="6" type="ORF">QLQ80_02880</name>
</gene>
<keyword evidence="1" id="KW-0963">Cytoplasm</keyword>
<evidence type="ECO:0000256" key="4">
    <source>
        <dbReference type="ARBA" id="ARBA00023306"/>
    </source>
</evidence>
<dbReference type="PIRSF" id="PIRSF019345">
    <property type="entry name" value="ScpB"/>
    <property type="match status" value="1"/>
</dbReference>
<dbReference type="Gene3D" id="1.10.10.10">
    <property type="entry name" value="Winged helix-like DNA-binding domain superfamily/Winged helix DNA-binding domain"/>
    <property type="match status" value="2"/>
</dbReference>
<evidence type="ECO:0000313" key="6">
    <source>
        <dbReference type="EMBL" id="MDJ1646009.1"/>
    </source>
</evidence>
<dbReference type="GO" id="GO:0051304">
    <property type="term" value="P:chromosome separation"/>
    <property type="evidence" value="ECO:0007669"/>
    <property type="project" value="InterPro"/>
</dbReference>
<dbReference type="RefSeq" id="WP_283823575.1">
    <property type="nucleotide sequence ID" value="NZ_JASDAY010000016.1"/>
</dbReference>
<dbReference type="InterPro" id="IPR005234">
    <property type="entry name" value="ScpB_csome_segregation"/>
</dbReference>
<reference evidence="6" key="1">
    <citation type="submission" date="2023-05" db="EMBL/GenBank/DDBJ databases">
        <title>Mycoplasma phocimorsus sp. nov., isolated from Scandinavian patients with seal finger or septic arthritis after contact with seals.</title>
        <authorList>
            <person name="Skafte-Holm A."/>
            <person name="Pedersen T.R."/>
            <person name="Froelund M."/>
            <person name="Stegger M."/>
            <person name="Qvortrup K."/>
            <person name="Michaels D.L."/>
            <person name="Brown D.R."/>
            <person name="Jensen J.S."/>
        </authorList>
    </citation>
    <scope>NUCLEOTIDE SEQUENCE</scope>
    <source>
        <strain evidence="6">M5725</strain>
    </source>
</reference>
<keyword evidence="7" id="KW-1185">Reference proteome</keyword>
<sequence>MRNKILEALLYIQGVKGLTLEQIKDVFALNNIQEAKKVIKDFTSWFNSLDRALKVVNYNEIYKFATRDQEELKDAIERLANIKKRVKLTNAALEVVGIIAYKNPISRSEVNRLRGADSSSIISSLISKGLIEEVGEAMSVGKPTLLGVTNKFYDYFNIKSISELPILQEFEFENQQEDGEFDLFTSQRQDKIK</sequence>
<keyword evidence="5" id="KW-0175">Coiled coil</keyword>
<dbReference type="InterPro" id="IPR036388">
    <property type="entry name" value="WH-like_DNA-bd_sf"/>
</dbReference>
<keyword evidence="4" id="KW-0131">Cell cycle</keyword>
<evidence type="ECO:0000256" key="1">
    <source>
        <dbReference type="ARBA" id="ARBA00022490"/>
    </source>
</evidence>
<dbReference type="InterPro" id="IPR036390">
    <property type="entry name" value="WH_DNA-bd_sf"/>
</dbReference>
<dbReference type="AlphaFoldDB" id="A0AAJ1PRI1"/>
<feature type="coiled-coil region" evidence="5">
    <location>
        <begin position="62"/>
        <end position="92"/>
    </location>
</feature>
<dbReference type="GO" id="GO:0051301">
    <property type="term" value="P:cell division"/>
    <property type="evidence" value="ECO:0007669"/>
    <property type="project" value="UniProtKB-KW"/>
</dbReference>
<dbReference type="SUPFAM" id="SSF46785">
    <property type="entry name" value="Winged helix' DNA-binding domain"/>
    <property type="match status" value="1"/>
</dbReference>
<proteinExistence type="predicted"/>
<dbReference type="Pfam" id="PF04079">
    <property type="entry name" value="SMC_ScpB"/>
    <property type="match status" value="1"/>
</dbReference>
<name>A0AAJ1PRI1_9MOLU</name>
<evidence type="ECO:0000256" key="5">
    <source>
        <dbReference type="SAM" id="Coils"/>
    </source>
</evidence>
<organism evidence="6 7">
    <name type="scientific">Mycoplasma phocimorsus</name>
    <dbReference type="NCBI Taxonomy" id="3045839"/>
    <lineage>
        <taxon>Bacteria</taxon>
        <taxon>Bacillati</taxon>
        <taxon>Mycoplasmatota</taxon>
        <taxon>Mollicutes</taxon>
        <taxon>Mycoplasmataceae</taxon>
        <taxon>Mycoplasma</taxon>
    </lineage>
</organism>
<dbReference type="NCBIfam" id="TIGR00281">
    <property type="entry name" value="SMC-Scp complex subunit ScpB"/>
    <property type="match status" value="1"/>
</dbReference>
<evidence type="ECO:0000256" key="2">
    <source>
        <dbReference type="ARBA" id="ARBA00022618"/>
    </source>
</evidence>
<protein>
    <submittedName>
        <fullName evidence="6">SMC-Scp complex subunit ScpB</fullName>
    </submittedName>
</protein>
<dbReference type="EMBL" id="JASDDP010000024">
    <property type="protein sequence ID" value="MDJ1646009.1"/>
    <property type="molecule type" value="Genomic_DNA"/>
</dbReference>
<keyword evidence="3" id="KW-0159">Chromosome partition</keyword>
<evidence type="ECO:0000313" key="7">
    <source>
        <dbReference type="Proteomes" id="UP001224428"/>
    </source>
</evidence>
<evidence type="ECO:0000256" key="3">
    <source>
        <dbReference type="ARBA" id="ARBA00022829"/>
    </source>
</evidence>
<dbReference type="Proteomes" id="UP001224428">
    <property type="component" value="Unassembled WGS sequence"/>
</dbReference>
<dbReference type="PANTHER" id="PTHR34298:SF2">
    <property type="entry name" value="SEGREGATION AND CONDENSATION PROTEIN B"/>
    <property type="match status" value="1"/>
</dbReference>
<keyword evidence="2" id="KW-0132">Cell division</keyword>
<dbReference type="PANTHER" id="PTHR34298">
    <property type="entry name" value="SEGREGATION AND CONDENSATION PROTEIN B"/>
    <property type="match status" value="1"/>
</dbReference>